<feature type="signal peptide" evidence="14">
    <location>
        <begin position="1"/>
        <end position="26"/>
    </location>
</feature>
<proteinExistence type="inferred from homology"/>
<dbReference type="PROSITE" id="PS00141">
    <property type="entry name" value="ASP_PROTEASE"/>
    <property type="match status" value="1"/>
</dbReference>
<dbReference type="InterPro" id="IPR033121">
    <property type="entry name" value="PEPTIDASE_A1"/>
</dbReference>
<feature type="disulfide bond" evidence="11">
    <location>
        <begin position="462"/>
        <end position="497"/>
    </location>
</feature>
<dbReference type="CDD" id="cd05471">
    <property type="entry name" value="pepsin_like"/>
    <property type="match status" value="1"/>
</dbReference>
<evidence type="ECO:0000313" key="17">
    <source>
        <dbReference type="Proteomes" id="UP000017559"/>
    </source>
</evidence>
<feature type="disulfide bond" evidence="11">
    <location>
        <begin position="250"/>
        <end position="258"/>
    </location>
</feature>
<comment type="subcellular location">
    <subcellularLocation>
        <location evidence="1">Cell membrane</location>
    </subcellularLocation>
</comment>
<evidence type="ECO:0000256" key="1">
    <source>
        <dbReference type="ARBA" id="ARBA00004236"/>
    </source>
</evidence>
<evidence type="ECO:0000256" key="5">
    <source>
        <dbReference type="ARBA" id="ARBA00022750"/>
    </source>
</evidence>
<dbReference type="GO" id="GO:0006508">
    <property type="term" value="P:proteolysis"/>
    <property type="evidence" value="ECO:0007669"/>
    <property type="project" value="UniProtKB-KW"/>
</dbReference>
<evidence type="ECO:0000256" key="3">
    <source>
        <dbReference type="ARBA" id="ARBA00022475"/>
    </source>
</evidence>
<dbReference type="FunFam" id="2.40.70.10:FF:000060">
    <property type="entry name" value="Aspartic-type endopeptidase ctsD"/>
    <property type="match status" value="1"/>
</dbReference>
<keyword evidence="6 12" id="KW-0378">Hydrolase</keyword>
<dbReference type="InterPro" id="IPR001461">
    <property type="entry name" value="Aspartic_peptidase_A1"/>
</dbReference>
<dbReference type="HOGENOM" id="CLU_013253_1_1_1"/>
<keyword evidence="8" id="KW-0325">Glycoprotein</keyword>
<dbReference type="Pfam" id="PF00026">
    <property type="entry name" value="Asp"/>
    <property type="match status" value="1"/>
</dbReference>
<dbReference type="FunFam" id="2.40.70.10:FF:000008">
    <property type="entry name" value="Cathepsin D"/>
    <property type="match status" value="1"/>
</dbReference>
<evidence type="ECO:0000256" key="2">
    <source>
        <dbReference type="ARBA" id="ARBA00007447"/>
    </source>
</evidence>
<dbReference type="Gene3D" id="2.40.70.10">
    <property type="entry name" value="Acid Proteases"/>
    <property type="match status" value="2"/>
</dbReference>
<evidence type="ECO:0000259" key="15">
    <source>
        <dbReference type="PROSITE" id="PS51767"/>
    </source>
</evidence>
<dbReference type="SUPFAM" id="SSF50630">
    <property type="entry name" value="Acid proteases"/>
    <property type="match status" value="1"/>
</dbReference>
<dbReference type="PANTHER" id="PTHR47966:SF75">
    <property type="entry name" value="ENDOPEPTIDASE (CTSD), PUTATIVE (AFU_ORTHOLOGUE AFUA_4G07040)-RELATED"/>
    <property type="match status" value="1"/>
</dbReference>
<evidence type="ECO:0000256" key="8">
    <source>
        <dbReference type="ARBA" id="ARBA00023180"/>
    </source>
</evidence>
<evidence type="ECO:0000256" key="4">
    <source>
        <dbReference type="ARBA" id="ARBA00022670"/>
    </source>
</evidence>
<keyword evidence="4 12" id="KW-0645">Protease</keyword>
<keyword evidence="5 12" id="KW-0064">Aspartyl protease</keyword>
<dbReference type="InterPro" id="IPR034164">
    <property type="entry name" value="Pepsin-like_dom"/>
</dbReference>
<comment type="similarity">
    <text evidence="2 12">Belongs to the peptidase A1 family.</text>
</comment>
<dbReference type="OrthoDB" id="2747330at2759"/>
<protein>
    <submittedName>
        <fullName evidence="16">Aspartic-type endopeptidase</fullName>
    </submittedName>
</protein>
<keyword evidence="17" id="KW-1185">Reference proteome</keyword>
<keyword evidence="3" id="KW-1003">Cell membrane</keyword>
<organism evidence="16 17">
    <name type="scientific">Moniliophthora roreri (strain MCA 2997)</name>
    <name type="common">Cocoa frosty pod rot fungus</name>
    <name type="synonym">Crinipellis roreri</name>
    <dbReference type="NCBI Taxonomy" id="1381753"/>
    <lineage>
        <taxon>Eukaryota</taxon>
        <taxon>Fungi</taxon>
        <taxon>Dikarya</taxon>
        <taxon>Basidiomycota</taxon>
        <taxon>Agaricomycotina</taxon>
        <taxon>Agaricomycetes</taxon>
        <taxon>Agaricomycetidae</taxon>
        <taxon>Agaricales</taxon>
        <taxon>Marasmiineae</taxon>
        <taxon>Marasmiaceae</taxon>
        <taxon>Moniliophthora</taxon>
    </lineage>
</organism>
<evidence type="ECO:0000256" key="10">
    <source>
        <dbReference type="PIRSR" id="PIRSR601461-1"/>
    </source>
</evidence>
<dbReference type="PROSITE" id="PS51767">
    <property type="entry name" value="PEPTIDASE_A1"/>
    <property type="match status" value="1"/>
</dbReference>
<dbReference type="GO" id="GO:0005886">
    <property type="term" value="C:plasma membrane"/>
    <property type="evidence" value="ECO:0007669"/>
    <property type="project" value="UniProtKB-SubCell"/>
</dbReference>
<feature type="domain" description="Peptidase A1" evidence="15">
    <location>
        <begin position="219"/>
        <end position="536"/>
    </location>
</feature>
<dbReference type="KEGG" id="mrr:Moror_4612"/>
<evidence type="ECO:0000256" key="7">
    <source>
        <dbReference type="ARBA" id="ARBA00023136"/>
    </source>
</evidence>
<dbReference type="InterPro" id="IPR021109">
    <property type="entry name" value="Peptidase_aspartic_dom_sf"/>
</dbReference>
<dbReference type="AlphaFoldDB" id="V2XF28"/>
<keyword evidence="7" id="KW-0472">Membrane</keyword>
<reference evidence="16 17" key="1">
    <citation type="journal article" date="2014" name="BMC Genomics">
        <title>Genome and secretome analysis of the hemibiotrophic fungal pathogen, Moniliophthora roreri, which causes frosty pod rot disease of cacao: mechanisms of the biotrophic and necrotrophic phases.</title>
        <authorList>
            <person name="Meinhardt L.W."/>
            <person name="Costa G.G.L."/>
            <person name="Thomazella D.P.T."/>
            <person name="Teixeira P.J.P.L."/>
            <person name="Carazzolle M.F."/>
            <person name="Schuster S.C."/>
            <person name="Carlson J.E."/>
            <person name="Guiltinan M.J."/>
            <person name="Mieczkowski P."/>
            <person name="Farmer A."/>
            <person name="Ramaraj T."/>
            <person name="Crozier J."/>
            <person name="Davis R.E."/>
            <person name="Shao J."/>
            <person name="Melnick R.L."/>
            <person name="Pereira G.A.G."/>
            <person name="Bailey B.A."/>
        </authorList>
    </citation>
    <scope>NUCLEOTIDE SEQUENCE [LARGE SCALE GENOMIC DNA]</scope>
    <source>
        <strain evidence="16 17">MCA 2997</strain>
    </source>
</reference>
<feature type="chain" id="PRO_5004713763" evidence="14">
    <location>
        <begin position="27"/>
        <end position="539"/>
    </location>
</feature>
<dbReference type="InterPro" id="IPR001969">
    <property type="entry name" value="Aspartic_peptidase_AS"/>
</dbReference>
<dbReference type="PANTHER" id="PTHR47966">
    <property type="entry name" value="BETA-SITE APP-CLEAVING ENZYME, ISOFORM A-RELATED"/>
    <property type="match status" value="1"/>
</dbReference>
<dbReference type="EMBL" id="AWSO01000293">
    <property type="protein sequence ID" value="ESK92327.1"/>
    <property type="molecule type" value="Genomic_DNA"/>
</dbReference>
<name>V2XF28_MONRO</name>
<evidence type="ECO:0000256" key="14">
    <source>
        <dbReference type="SAM" id="SignalP"/>
    </source>
</evidence>
<feature type="compositionally biased region" description="Gly residues" evidence="13">
    <location>
        <begin position="179"/>
        <end position="188"/>
    </location>
</feature>
<evidence type="ECO:0000256" key="6">
    <source>
        <dbReference type="ARBA" id="ARBA00022801"/>
    </source>
</evidence>
<dbReference type="GO" id="GO:0004190">
    <property type="term" value="F:aspartic-type endopeptidase activity"/>
    <property type="evidence" value="ECO:0007669"/>
    <property type="project" value="UniProtKB-KW"/>
</dbReference>
<feature type="region of interest" description="Disordered" evidence="13">
    <location>
        <begin position="179"/>
        <end position="203"/>
    </location>
</feature>
<gene>
    <name evidence="16" type="ORF">Moror_4612</name>
</gene>
<dbReference type="PRINTS" id="PR00792">
    <property type="entry name" value="PEPSIN"/>
</dbReference>
<sequence length="539" mass="55886">MQLKLSFSTLLAGVLLACNSVQDAEARPLAKPRNAGVVTLPLKRVEQRSEGIHPQIYLQQHINRGTKRLARMTGREVPSDHELSQNLHRRMLAVESSPLSKRFNRSGFKSSNSKRYNRNGLRVPREEAVSFKKGKKGGKAGAVALAYEPTPSAGAAGAGVGAAVGVGAGAGAGTSKGNGISGAQGQGSSGALPDGVEAANQPTADNSLGLNIEANDVGFLATIQMGTPPKDFLILMDSGSADLWVGAENCQSSAGGGCGNHNFLGPQSSSSFQDSQQPFQVTYGTGAVAGTIVQDNIVVAGLKLDGHTFGTAQEETPDFSDDAVPFDGLMGLAQSTLSEQKTLTPIEALAKQGLVQEAITSYKIPRAADNKNDGEITFGGLDQTKFDPATLVTVDNVSKTGFWEAAMDGVTVDGQDTQLQGRTAILDTGTTLIIAPPQDALAVHQLIDGAQSDGQGGFAVPCNFNQSVALSFGGTTFAIDPRDIAIQDPANPNAETCLSGISAGNVGGATEWLVGDVFLKNAYFSTNVGKNTLSLAKLV</sequence>
<evidence type="ECO:0000313" key="16">
    <source>
        <dbReference type="EMBL" id="ESK92327.1"/>
    </source>
</evidence>
<feature type="active site" evidence="10">
    <location>
        <position position="427"/>
    </location>
</feature>
<keyword evidence="9" id="KW-0449">Lipoprotein</keyword>
<evidence type="ECO:0000256" key="9">
    <source>
        <dbReference type="ARBA" id="ARBA00023288"/>
    </source>
</evidence>
<dbReference type="Proteomes" id="UP000017559">
    <property type="component" value="Unassembled WGS sequence"/>
</dbReference>
<keyword evidence="11" id="KW-1015">Disulfide bond</keyword>
<keyword evidence="14" id="KW-0732">Signal</keyword>
<evidence type="ECO:0000256" key="12">
    <source>
        <dbReference type="RuleBase" id="RU000454"/>
    </source>
</evidence>
<accession>V2XF28</accession>
<comment type="caution">
    <text evidence="16">The sequence shown here is derived from an EMBL/GenBank/DDBJ whole genome shotgun (WGS) entry which is preliminary data.</text>
</comment>
<evidence type="ECO:0000256" key="11">
    <source>
        <dbReference type="PIRSR" id="PIRSR601461-2"/>
    </source>
</evidence>
<evidence type="ECO:0000256" key="13">
    <source>
        <dbReference type="SAM" id="MobiDB-lite"/>
    </source>
</evidence>
<dbReference type="PROSITE" id="PS51257">
    <property type="entry name" value="PROKAR_LIPOPROTEIN"/>
    <property type="match status" value="1"/>
</dbReference>
<feature type="active site" evidence="10">
    <location>
        <position position="237"/>
    </location>
</feature>